<dbReference type="InterPro" id="IPR005651">
    <property type="entry name" value="Trm112-like"/>
</dbReference>
<dbReference type="Pfam" id="PF03966">
    <property type="entry name" value="Trm112p"/>
    <property type="match status" value="1"/>
</dbReference>
<dbReference type="KEGG" id="asc:ASAC_0748"/>
<dbReference type="AlphaFoldDB" id="D9Q1G6"/>
<dbReference type="eggNOG" id="arCOG04124">
    <property type="taxonomic scope" value="Archaea"/>
</dbReference>
<name>D9Q1G6_ACIS3</name>
<dbReference type="Proteomes" id="UP000000346">
    <property type="component" value="Chromosome"/>
</dbReference>
<protein>
    <recommendedName>
        <fullName evidence="3">Trm112 family protein</fullName>
    </recommendedName>
</protein>
<sequence>MRYYFFELLACPVCKSPDLVLVEFRVDESRANVDPAKVRCRETCYLLRRPAAQVPLETCAQCVNKDVVEGVLVCRSCGRWYPIIDGIPRMLDDKFRKVKEDVAWLTSHLDRVPEDVRKLMKWPSLSSQ</sequence>
<dbReference type="STRING" id="666510.ASAC_0748"/>
<organism evidence="1 2">
    <name type="scientific">Acidilobus saccharovorans (strain DSM 16705 / JCM 18335 / VKM B-2471 / 345-15)</name>
    <dbReference type="NCBI Taxonomy" id="666510"/>
    <lineage>
        <taxon>Archaea</taxon>
        <taxon>Thermoproteota</taxon>
        <taxon>Thermoprotei</taxon>
        <taxon>Acidilobales</taxon>
        <taxon>Acidilobaceae</taxon>
        <taxon>Acidilobus</taxon>
    </lineage>
</organism>
<dbReference type="RefSeq" id="WP_013266666.1">
    <property type="nucleotide sequence ID" value="NC_014374.1"/>
</dbReference>
<proteinExistence type="predicted"/>
<evidence type="ECO:0000313" key="1">
    <source>
        <dbReference type="EMBL" id="ADL19154.1"/>
    </source>
</evidence>
<dbReference type="GeneID" id="9498981"/>
<dbReference type="OrthoDB" id="6467at2157"/>
<keyword evidence="2" id="KW-1185">Reference proteome</keyword>
<dbReference type="InParanoid" id="D9Q1G6"/>
<accession>D9Q1G6</accession>
<dbReference type="EMBL" id="CP001742">
    <property type="protein sequence ID" value="ADL19154.1"/>
    <property type="molecule type" value="Genomic_DNA"/>
</dbReference>
<dbReference type="Gene3D" id="2.20.25.10">
    <property type="match status" value="1"/>
</dbReference>
<evidence type="ECO:0000313" key="2">
    <source>
        <dbReference type="Proteomes" id="UP000000346"/>
    </source>
</evidence>
<gene>
    <name evidence="1" type="ordered locus">ASAC_0748</name>
</gene>
<reference evidence="1 2" key="1">
    <citation type="journal article" date="2010" name="Appl. Environ. Microbiol.">
        <title>The genome sequence of the crenarchaeon Acidilobus saccharovorans supports a new order, Acidilobales, and suggests an important ecological role in terrestrial acidic hot springs.</title>
        <authorList>
            <person name="Mardanov A.V."/>
            <person name="Svetlitchnyi V.A."/>
            <person name="Beletsky A.V."/>
            <person name="Prokofeva M.I."/>
            <person name="Bonch-Osmolovskaya E.A."/>
            <person name="Ravin N.V."/>
            <person name="Skryabin K.G."/>
        </authorList>
    </citation>
    <scope>NUCLEOTIDE SEQUENCE [LARGE SCALE GENOMIC DNA]</scope>
    <source>
        <strain evidence="2">DSM 16705 / JCM 18335 / VKM B-2471 / 345-15</strain>
    </source>
</reference>
<dbReference type="SUPFAM" id="SSF158997">
    <property type="entry name" value="Trm112p-like"/>
    <property type="match status" value="1"/>
</dbReference>
<evidence type="ECO:0008006" key="3">
    <source>
        <dbReference type="Google" id="ProtNLM"/>
    </source>
</evidence>
<dbReference type="HOGENOM" id="CLU_155659_4_3_2"/>